<reference evidence="4" key="1">
    <citation type="journal article" date="2019" name="Int. J. Syst. Evol. Microbiol.">
        <title>The Global Catalogue of Microorganisms (GCM) 10K type strain sequencing project: providing services to taxonomists for standard genome sequencing and annotation.</title>
        <authorList>
            <consortium name="The Broad Institute Genomics Platform"/>
            <consortium name="The Broad Institute Genome Sequencing Center for Infectious Disease"/>
            <person name="Wu L."/>
            <person name="Ma J."/>
        </authorList>
    </citation>
    <scope>NUCLEOTIDE SEQUENCE [LARGE SCALE GENOMIC DNA]</scope>
    <source>
        <strain evidence="4">JCM 17979</strain>
    </source>
</reference>
<evidence type="ECO:0000256" key="1">
    <source>
        <dbReference type="ARBA" id="ARBA00023002"/>
    </source>
</evidence>
<gene>
    <name evidence="3" type="ORF">GCM10023200_15490</name>
</gene>
<dbReference type="Pfam" id="PF01494">
    <property type="entry name" value="FAD_binding_3"/>
    <property type="match status" value="1"/>
</dbReference>
<feature type="domain" description="FAD-binding" evidence="2">
    <location>
        <begin position="19"/>
        <end position="352"/>
    </location>
</feature>
<dbReference type="EMBL" id="BAABHO010000009">
    <property type="protein sequence ID" value="GAA4782957.1"/>
    <property type="molecule type" value="Genomic_DNA"/>
</dbReference>
<evidence type="ECO:0000259" key="2">
    <source>
        <dbReference type="Pfam" id="PF01494"/>
    </source>
</evidence>
<accession>A0ABP9AL28</accession>
<dbReference type="Proteomes" id="UP001500928">
    <property type="component" value="Unassembled WGS sequence"/>
</dbReference>
<dbReference type="InterPro" id="IPR002938">
    <property type="entry name" value="FAD-bd"/>
</dbReference>
<dbReference type="RefSeq" id="WP_345412637.1">
    <property type="nucleotide sequence ID" value="NZ_BAABHO010000009.1"/>
</dbReference>
<keyword evidence="1" id="KW-0560">Oxidoreductase</keyword>
<evidence type="ECO:0000313" key="4">
    <source>
        <dbReference type="Proteomes" id="UP001500928"/>
    </source>
</evidence>
<dbReference type="Gene3D" id="3.30.70.2450">
    <property type="match status" value="1"/>
</dbReference>
<dbReference type="NCBIfam" id="NF004829">
    <property type="entry name" value="PRK06183.1-3"/>
    <property type="match status" value="1"/>
</dbReference>
<proteinExistence type="predicted"/>
<protein>
    <submittedName>
        <fullName evidence="3">Bifunctional 3-(3-hydroxy-phenyl)propionate/3-hydroxycinnamic acid hydroxylase</fullName>
    </submittedName>
</protein>
<dbReference type="SUPFAM" id="SSF51905">
    <property type="entry name" value="FAD/NAD(P)-binding domain"/>
    <property type="match status" value="1"/>
</dbReference>
<dbReference type="PRINTS" id="PR00420">
    <property type="entry name" value="RNGMNOXGNASE"/>
</dbReference>
<name>A0ABP9AL28_9PSEU</name>
<keyword evidence="4" id="KW-1185">Reference proteome</keyword>
<comment type="caution">
    <text evidence="3">The sequence shown here is derived from an EMBL/GenBank/DDBJ whole genome shotgun (WGS) entry which is preliminary data.</text>
</comment>
<dbReference type="PANTHER" id="PTHR43476">
    <property type="entry name" value="3-(3-HYDROXY-PHENYL)PROPIONATE/3-HYDROXYCINNAMIC ACID HYDROXYLASE"/>
    <property type="match status" value="1"/>
</dbReference>
<organism evidence="3 4">
    <name type="scientific">Actinomycetospora chlora</name>
    <dbReference type="NCBI Taxonomy" id="663608"/>
    <lineage>
        <taxon>Bacteria</taxon>
        <taxon>Bacillati</taxon>
        <taxon>Actinomycetota</taxon>
        <taxon>Actinomycetes</taxon>
        <taxon>Pseudonocardiales</taxon>
        <taxon>Pseudonocardiaceae</taxon>
        <taxon>Actinomycetospora</taxon>
    </lineage>
</organism>
<sequence length="552" mass="59123">MGRHGQTAGPRGDAGAHTTDVVVVGAGPVGMTAAALLAARGVSVTVLERNATTSDAPKAISIDDEALRTFQAAGLAARLERIVVPGTGTRYLDAAGRAAFTARSAWPFRLGHPFKNPFAQPDLERELAEHLREAPPVALRLGTEVLAIAQDADGVEVTTSRGDTVRARYLLACDGGRSTVREQLGIRMAGRSFDEVWLVADVLEDPHDERYGTHHGDPARPTVVVPGRHGRCRYEFLLHPGEGEAGAPPPFALLARLLRPHRRITPEQVERCVAYRFHALVAERFASGRAFLLGDAAHMMPPFAGQGLNSGIRDAANLCWKIADVLAGRLDEAALDTYETERRRHAQDTVRLSVRLGRIVMTTDRRLAERRDRVVARLLGTPEGRAHLEEMRYRPVQHHRAGLVAPGADDGPATGVVLGQPRVHDTATGRTTMLDDVLGPGWALLGVDVPASALDAAAAACASLDPVVAHVPADDRLPRATEARRVLVDLDGGLDREAAPYRGRVVLLRPDRFVAAAWSAQDVAAGRPGRDLATALHLAAHDETPTPLAVAG</sequence>
<dbReference type="Gene3D" id="3.40.30.120">
    <property type="match status" value="1"/>
</dbReference>
<dbReference type="InterPro" id="IPR050631">
    <property type="entry name" value="PheA/TfdB_FAD_monoxygenase"/>
</dbReference>
<dbReference type="PANTHER" id="PTHR43476:SF3">
    <property type="entry name" value="FAD-BINDING MONOOXYGENASE"/>
    <property type="match status" value="1"/>
</dbReference>
<dbReference type="InterPro" id="IPR036188">
    <property type="entry name" value="FAD/NAD-bd_sf"/>
</dbReference>
<dbReference type="Gene3D" id="3.50.50.60">
    <property type="entry name" value="FAD/NAD(P)-binding domain"/>
    <property type="match status" value="1"/>
</dbReference>
<evidence type="ECO:0000313" key="3">
    <source>
        <dbReference type="EMBL" id="GAA4782957.1"/>
    </source>
</evidence>